<dbReference type="GO" id="GO:0005829">
    <property type="term" value="C:cytosol"/>
    <property type="evidence" value="ECO:0007669"/>
    <property type="project" value="TreeGrafter"/>
</dbReference>
<sequence>MDKAQEYAQTFKPADLPPPPHGPWKDLLKAPREIKDWSATTGVEKSRLVAMTEALCRVPEGFNMHPRVAQMYKHRLDTVKKGTDIDWGCGEMLAIGSLLDEGTWVRLTGQDVCRGTFGHRNAGVYDLQSGRSYVPLAAYAEGKSRFTLINTMLSELAVVG</sequence>
<comment type="cofactor">
    <cofactor evidence="1">
        <name>thiamine diphosphate</name>
        <dbReference type="ChEBI" id="CHEBI:58937"/>
    </cofactor>
</comment>
<dbReference type="AlphaFoldDB" id="T1ALG5"/>
<gene>
    <name evidence="5" type="ORF">B1B_14485</name>
</gene>
<dbReference type="GO" id="GO:0045252">
    <property type="term" value="C:oxoglutarate dehydrogenase complex"/>
    <property type="evidence" value="ECO:0007669"/>
    <property type="project" value="TreeGrafter"/>
</dbReference>
<dbReference type="SUPFAM" id="SSF52518">
    <property type="entry name" value="Thiamin diphosphate-binding fold (THDP-binding)"/>
    <property type="match status" value="1"/>
</dbReference>
<dbReference type="GO" id="GO:0030976">
    <property type="term" value="F:thiamine pyrophosphate binding"/>
    <property type="evidence" value="ECO:0007669"/>
    <property type="project" value="InterPro"/>
</dbReference>
<reference evidence="5" key="2">
    <citation type="journal article" date="2014" name="ISME J.">
        <title>Microbial stratification in low pH oxic and suboxic macroscopic growths along an acid mine drainage.</title>
        <authorList>
            <person name="Mendez-Garcia C."/>
            <person name="Mesa V."/>
            <person name="Sprenger R.R."/>
            <person name="Richter M."/>
            <person name="Diez M.S."/>
            <person name="Solano J."/>
            <person name="Bargiela R."/>
            <person name="Golyshina O.V."/>
            <person name="Manteca A."/>
            <person name="Ramos J.L."/>
            <person name="Gallego J.R."/>
            <person name="Llorente I."/>
            <person name="Martins Dos Santos V.A."/>
            <person name="Jensen O.N."/>
            <person name="Pelaez A.I."/>
            <person name="Sanchez J."/>
            <person name="Ferrer M."/>
        </authorList>
    </citation>
    <scope>NUCLEOTIDE SEQUENCE</scope>
</reference>
<evidence type="ECO:0000313" key="5">
    <source>
        <dbReference type="EMBL" id="EQD41559.1"/>
    </source>
</evidence>
<protein>
    <submittedName>
        <fullName evidence="5">Alpha-ketoglutarate decarboxylase</fullName>
    </submittedName>
</protein>
<evidence type="ECO:0000256" key="2">
    <source>
        <dbReference type="ARBA" id="ARBA00023002"/>
    </source>
</evidence>
<feature type="region of interest" description="Disordered" evidence="4">
    <location>
        <begin position="1"/>
        <end position="22"/>
    </location>
</feature>
<comment type="caution">
    <text evidence="5">The sequence shown here is derived from an EMBL/GenBank/DDBJ whole genome shotgun (WGS) entry which is preliminary data.</text>
</comment>
<keyword evidence="2" id="KW-0560">Oxidoreductase</keyword>
<reference evidence="5" key="1">
    <citation type="submission" date="2013-08" db="EMBL/GenBank/DDBJ databases">
        <authorList>
            <person name="Mendez C."/>
            <person name="Richter M."/>
            <person name="Ferrer M."/>
            <person name="Sanchez J."/>
        </authorList>
    </citation>
    <scope>NUCLEOTIDE SEQUENCE</scope>
</reference>
<dbReference type="EMBL" id="AUZY01009600">
    <property type="protein sequence ID" value="EQD41559.1"/>
    <property type="molecule type" value="Genomic_DNA"/>
</dbReference>
<accession>T1ALG5</accession>
<name>T1ALG5_9ZZZZ</name>
<feature type="non-terminal residue" evidence="5">
    <location>
        <position position="160"/>
    </location>
</feature>
<dbReference type="Gene3D" id="3.40.50.12470">
    <property type="match status" value="1"/>
</dbReference>
<dbReference type="InterPro" id="IPR029061">
    <property type="entry name" value="THDP-binding"/>
</dbReference>
<dbReference type="InterPro" id="IPR011603">
    <property type="entry name" value="2oxoglutarate_DH_E1"/>
</dbReference>
<evidence type="ECO:0000256" key="3">
    <source>
        <dbReference type="ARBA" id="ARBA00023052"/>
    </source>
</evidence>
<organism evidence="5">
    <name type="scientific">mine drainage metagenome</name>
    <dbReference type="NCBI Taxonomy" id="410659"/>
    <lineage>
        <taxon>unclassified sequences</taxon>
        <taxon>metagenomes</taxon>
        <taxon>ecological metagenomes</taxon>
    </lineage>
</organism>
<dbReference type="GO" id="GO:0006099">
    <property type="term" value="P:tricarboxylic acid cycle"/>
    <property type="evidence" value="ECO:0007669"/>
    <property type="project" value="TreeGrafter"/>
</dbReference>
<dbReference type="GO" id="GO:0004591">
    <property type="term" value="F:oxoglutarate dehydrogenase (succinyl-transferring) activity"/>
    <property type="evidence" value="ECO:0007669"/>
    <property type="project" value="TreeGrafter"/>
</dbReference>
<dbReference type="PANTHER" id="PTHR23152">
    <property type="entry name" value="2-OXOGLUTARATE DEHYDROGENASE"/>
    <property type="match status" value="1"/>
</dbReference>
<evidence type="ECO:0000256" key="1">
    <source>
        <dbReference type="ARBA" id="ARBA00001964"/>
    </source>
</evidence>
<keyword evidence="3" id="KW-0786">Thiamine pyrophosphate</keyword>
<evidence type="ECO:0000256" key="4">
    <source>
        <dbReference type="SAM" id="MobiDB-lite"/>
    </source>
</evidence>
<dbReference type="PANTHER" id="PTHR23152:SF4">
    <property type="entry name" value="2-OXOADIPATE DEHYDROGENASE COMPLEX COMPONENT E1"/>
    <property type="match status" value="1"/>
</dbReference>
<proteinExistence type="predicted"/>